<dbReference type="CDD" id="cd01448">
    <property type="entry name" value="TST_Repeat_1"/>
    <property type="match status" value="1"/>
</dbReference>
<comment type="caution">
    <text evidence="4">The sequence shown here is derived from an EMBL/GenBank/DDBJ whole genome shotgun (WGS) entry which is preliminary data.</text>
</comment>
<organism evidence="4 5">
    <name type="scientific">Fodinibius salicampi</name>
    <dbReference type="NCBI Taxonomy" id="1920655"/>
    <lineage>
        <taxon>Bacteria</taxon>
        <taxon>Pseudomonadati</taxon>
        <taxon>Balneolota</taxon>
        <taxon>Balneolia</taxon>
        <taxon>Balneolales</taxon>
        <taxon>Balneolaceae</taxon>
        <taxon>Fodinibius</taxon>
    </lineage>
</organism>
<dbReference type="SMART" id="SM00450">
    <property type="entry name" value="RHOD"/>
    <property type="match status" value="3"/>
</dbReference>
<dbReference type="PANTHER" id="PTHR43855:SF1">
    <property type="entry name" value="THIOSULFATE SULFURTRANSFERASE"/>
    <property type="match status" value="1"/>
</dbReference>
<gene>
    <name evidence="4" type="ORF">LQ318_12305</name>
</gene>
<sequence>MNTLSTQEIISKLEETSIILIDVRPIAAYNGWALQNEQRGGHIPGAKSIPLQWTQYMDWVEVLEEKNINKEKAVVVYGYDEEQSAGMAKRLIDLGYSDVGVYNTFIEEWVGNPDLPLDQLPRFKHLVYPEWVKMLIDKQKPLHYTNGDYVLCHSHYDHIADYHKGHIPGAIPMDTNSLESPETWNRRSPEELRETLLKLGIRHDTTVVIYGRFSSPVYNEEKFPGKSAGHLGALRCAAIMLYAGVEDIRILNGGITSWETEGFDLTTDEYKPTPVEDFGKEIPVHPEYMIDMPEAKQLLASDKGELVSIRSWEEFIGNRSGYHYIEKKGRIPGAIFGNCGSDAYHMENYRNFDHTMREYQEVASAWEEGGITPDKHVAFYCGTGWRGSEAFMNAWLMGWPNVSVYDGGWYEWCNDPENLIKAGVPEKQVSTTNSTTVNL</sequence>
<feature type="domain" description="Rhodanese" evidence="3">
    <location>
        <begin position="14"/>
        <end position="118"/>
    </location>
</feature>
<evidence type="ECO:0000313" key="4">
    <source>
        <dbReference type="EMBL" id="MCW9713685.1"/>
    </source>
</evidence>
<dbReference type="Pfam" id="PF00581">
    <property type="entry name" value="Rhodanese"/>
    <property type="match status" value="3"/>
</dbReference>
<dbReference type="InterPro" id="IPR001307">
    <property type="entry name" value="Thiosulphate_STrfase_CS"/>
</dbReference>
<dbReference type="CDD" id="cd00158">
    <property type="entry name" value="RHOD"/>
    <property type="match status" value="1"/>
</dbReference>
<accession>A0ABT3Q0Q8</accession>
<name>A0ABT3Q0Q8_9BACT</name>
<dbReference type="CDD" id="cd01449">
    <property type="entry name" value="TST_Repeat_2"/>
    <property type="match status" value="1"/>
</dbReference>
<evidence type="ECO:0000313" key="5">
    <source>
        <dbReference type="Proteomes" id="UP001207337"/>
    </source>
</evidence>
<evidence type="ECO:0000256" key="2">
    <source>
        <dbReference type="RuleBase" id="RU000507"/>
    </source>
</evidence>
<dbReference type="InterPro" id="IPR036873">
    <property type="entry name" value="Rhodanese-like_dom_sf"/>
</dbReference>
<keyword evidence="2" id="KW-0808">Transferase</keyword>
<protein>
    <recommendedName>
        <fullName evidence="2">Sulfurtransferase</fullName>
    </recommendedName>
</protein>
<dbReference type="EMBL" id="JAJNDC010000003">
    <property type="protein sequence ID" value="MCW9713685.1"/>
    <property type="molecule type" value="Genomic_DNA"/>
</dbReference>
<dbReference type="InterPro" id="IPR051126">
    <property type="entry name" value="Thiosulfate_sulfurtransferase"/>
</dbReference>
<evidence type="ECO:0000256" key="1">
    <source>
        <dbReference type="ARBA" id="ARBA00022737"/>
    </source>
</evidence>
<keyword evidence="1" id="KW-0677">Repeat</keyword>
<dbReference type="InterPro" id="IPR001763">
    <property type="entry name" value="Rhodanese-like_dom"/>
</dbReference>
<dbReference type="PROSITE" id="PS50206">
    <property type="entry name" value="RHODANESE_3"/>
    <property type="match status" value="3"/>
</dbReference>
<proteinExistence type="predicted"/>
<evidence type="ECO:0000259" key="3">
    <source>
        <dbReference type="PROSITE" id="PS50206"/>
    </source>
</evidence>
<dbReference type="PROSITE" id="PS00683">
    <property type="entry name" value="RHODANESE_2"/>
    <property type="match status" value="1"/>
</dbReference>
<dbReference type="Gene3D" id="3.40.250.10">
    <property type="entry name" value="Rhodanese-like domain"/>
    <property type="match status" value="3"/>
</dbReference>
<feature type="domain" description="Rhodanese" evidence="3">
    <location>
        <begin position="156"/>
        <end position="267"/>
    </location>
</feature>
<feature type="domain" description="Rhodanese" evidence="3">
    <location>
        <begin position="300"/>
        <end position="421"/>
    </location>
</feature>
<dbReference type="RefSeq" id="WP_265790538.1">
    <property type="nucleotide sequence ID" value="NZ_BAABRS010000003.1"/>
</dbReference>
<dbReference type="SUPFAM" id="SSF52821">
    <property type="entry name" value="Rhodanese/Cell cycle control phosphatase"/>
    <property type="match status" value="3"/>
</dbReference>
<dbReference type="Proteomes" id="UP001207337">
    <property type="component" value="Unassembled WGS sequence"/>
</dbReference>
<keyword evidence="5" id="KW-1185">Reference proteome</keyword>
<dbReference type="PANTHER" id="PTHR43855">
    <property type="entry name" value="THIOSULFATE SULFURTRANSFERASE"/>
    <property type="match status" value="1"/>
</dbReference>
<reference evidence="4 5" key="1">
    <citation type="submission" date="2021-11" db="EMBL/GenBank/DDBJ databases">
        <title>Aliifidinibius sp. nov., a new bacterium isolated from saline soil.</title>
        <authorList>
            <person name="Galisteo C."/>
            <person name="De La Haba R."/>
            <person name="Sanchez-Porro C."/>
            <person name="Ventosa A."/>
        </authorList>
    </citation>
    <scope>NUCLEOTIDE SEQUENCE [LARGE SCALE GENOMIC DNA]</scope>
    <source>
        <strain evidence="4 5">KACC 190600</strain>
    </source>
</reference>